<keyword evidence="2" id="KW-1003">Cell membrane</keyword>
<comment type="subcellular location">
    <subcellularLocation>
        <location evidence="1">Cell membrane</location>
        <topology evidence="1">Multi-pass membrane protein</topology>
    </subcellularLocation>
</comment>
<evidence type="ECO:0000313" key="11">
    <source>
        <dbReference type="EMBL" id="OAF70968.1"/>
    </source>
</evidence>
<dbReference type="PANTHER" id="PTHR24230">
    <property type="entry name" value="G-PROTEIN COUPLED RECEPTOR"/>
    <property type="match status" value="1"/>
</dbReference>
<evidence type="ECO:0000256" key="6">
    <source>
        <dbReference type="ARBA" id="ARBA00023136"/>
    </source>
</evidence>
<dbReference type="AlphaFoldDB" id="A0A177B9J9"/>
<evidence type="ECO:0000313" key="12">
    <source>
        <dbReference type="Proteomes" id="UP000078046"/>
    </source>
</evidence>
<sequence length="336" mass="38642">MNITNSTLLQATDTILTLNDTINALLNGSNLDSGWLNSSNIITQSLLGFDILIGLIFNIITLCILVSVARKKRLLASLFYINIAIANIILIALSVPFMVYQYSYKSWMYGGLFCKFFSFIRSTTLFVIAFTLVGLSFFKCMINLKSKTDKYRKKFSISMVILSIWIICGLLNFQTFIVFEYHTYSDAKLTVCRYYNSLAAEFNVFFHVILGFIIPSILLVIFQIIGKLRRKKKLTSDGQHEKSVNHQNSLLFAQTICFICTQLPITLYISIYYFGKYTWNSIIMKVAIGVLTISLSFPIIFSCIMVISNDIKFEYYKMFNNFKYQDSIDKDDKFTK</sequence>
<dbReference type="GO" id="GO:0007218">
    <property type="term" value="P:neuropeptide signaling pathway"/>
    <property type="evidence" value="ECO:0007669"/>
    <property type="project" value="TreeGrafter"/>
</dbReference>
<protein>
    <recommendedName>
        <fullName evidence="10">G-protein coupled receptors family 1 profile domain-containing protein</fullName>
    </recommendedName>
</protein>
<name>A0A177B9J9_9BILA</name>
<dbReference type="Gene3D" id="1.20.1070.10">
    <property type="entry name" value="Rhodopsin 7-helix transmembrane proteins"/>
    <property type="match status" value="1"/>
</dbReference>
<keyword evidence="8" id="KW-0807">Transducer</keyword>
<keyword evidence="4 9" id="KW-1133">Transmembrane helix</keyword>
<feature type="transmembrane region" description="Helical" evidence="9">
    <location>
        <begin position="250"/>
        <end position="274"/>
    </location>
</feature>
<feature type="transmembrane region" description="Helical" evidence="9">
    <location>
        <begin position="159"/>
        <end position="179"/>
    </location>
</feature>
<dbReference type="Proteomes" id="UP000078046">
    <property type="component" value="Unassembled WGS sequence"/>
</dbReference>
<evidence type="ECO:0000256" key="9">
    <source>
        <dbReference type="SAM" id="Phobius"/>
    </source>
</evidence>
<organism evidence="11 12">
    <name type="scientific">Intoshia linei</name>
    <dbReference type="NCBI Taxonomy" id="1819745"/>
    <lineage>
        <taxon>Eukaryota</taxon>
        <taxon>Metazoa</taxon>
        <taxon>Spiralia</taxon>
        <taxon>Lophotrochozoa</taxon>
        <taxon>Mesozoa</taxon>
        <taxon>Orthonectida</taxon>
        <taxon>Rhopaluridae</taxon>
        <taxon>Intoshia</taxon>
    </lineage>
</organism>
<dbReference type="OrthoDB" id="5965754at2759"/>
<proteinExistence type="predicted"/>
<dbReference type="GO" id="GO:0005886">
    <property type="term" value="C:plasma membrane"/>
    <property type="evidence" value="ECO:0007669"/>
    <property type="project" value="UniProtKB-SubCell"/>
</dbReference>
<comment type="caution">
    <text evidence="11">The sequence shown here is derived from an EMBL/GenBank/DDBJ whole genome shotgun (WGS) entry which is preliminary data.</text>
</comment>
<dbReference type="GO" id="GO:0008528">
    <property type="term" value="F:G protein-coupled peptide receptor activity"/>
    <property type="evidence" value="ECO:0007669"/>
    <property type="project" value="TreeGrafter"/>
</dbReference>
<feature type="transmembrane region" description="Helical" evidence="9">
    <location>
        <begin position="286"/>
        <end position="308"/>
    </location>
</feature>
<feature type="transmembrane region" description="Helical" evidence="9">
    <location>
        <begin position="78"/>
        <end position="99"/>
    </location>
</feature>
<keyword evidence="3 9" id="KW-0812">Transmembrane</keyword>
<evidence type="ECO:0000256" key="7">
    <source>
        <dbReference type="ARBA" id="ARBA00023170"/>
    </source>
</evidence>
<evidence type="ECO:0000256" key="1">
    <source>
        <dbReference type="ARBA" id="ARBA00004651"/>
    </source>
</evidence>
<keyword evidence="5" id="KW-0297">G-protein coupled receptor</keyword>
<evidence type="ECO:0000256" key="8">
    <source>
        <dbReference type="ARBA" id="ARBA00023224"/>
    </source>
</evidence>
<evidence type="ECO:0000256" key="5">
    <source>
        <dbReference type="ARBA" id="ARBA00023040"/>
    </source>
</evidence>
<dbReference type="CDD" id="cd00637">
    <property type="entry name" value="7tm_classA_rhodopsin-like"/>
    <property type="match status" value="1"/>
</dbReference>
<dbReference type="PANTHER" id="PTHR24230:SF75">
    <property type="entry name" value="RELAXIN FAMILY PEPTIDE RECEPTOR 3"/>
    <property type="match status" value="1"/>
</dbReference>
<dbReference type="InterPro" id="IPR000276">
    <property type="entry name" value="GPCR_Rhodpsn"/>
</dbReference>
<feature type="domain" description="G-protein coupled receptors family 1 profile" evidence="10">
    <location>
        <begin position="57"/>
        <end position="301"/>
    </location>
</feature>
<dbReference type="PROSITE" id="PS50262">
    <property type="entry name" value="G_PROTEIN_RECEP_F1_2"/>
    <property type="match status" value="1"/>
</dbReference>
<keyword evidence="12" id="KW-1185">Reference proteome</keyword>
<dbReference type="Pfam" id="PF00001">
    <property type="entry name" value="7tm_1"/>
    <property type="match status" value="1"/>
</dbReference>
<feature type="transmembrane region" description="Helical" evidence="9">
    <location>
        <begin position="119"/>
        <end position="138"/>
    </location>
</feature>
<dbReference type="EMBL" id="LWCA01000094">
    <property type="protein sequence ID" value="OAF70968.1"/>
    <property type="molecule type" value="Genomic_DNA"/>
</dbReference>
<dbReference type="InterPro" id="IPR017452">
    <property type="entry name" value="GPCR_Rhodpsn_7TM"/>
</dbReference>
<keyword evidence="7" id="KW-0675">Receptor</keyword>
<accession>A0A177B9J9</accession>
<keyword evidence="6 9" id="KW-0472">Membrane</keyword>
<evidence type="ECO:0000259" key="10">
    <source>
        <dbReference type="PROSITE" id="PS50262"/>
    </source>
</evidence>
<evidence type="ECO:0000256" key="2">
    <source>
        <dbReference type="ARBA" id="ARBA00022475"/>
    </source>
</evidence>
<evidence type="ECO:0000256" key="3">
    <source>
        <dbReference type="ARBA" id="ARBA00022692"/>
    </source>
</evidence>
<gene>
    <name evidence="11" type="ORF">A3Q56_01209</name>
</gene>
<feature type="transmembrane region" description="Helical" evidence="9">
    <location>
        <begin position="204"/>
        <end position="225"/>
    </location>
</feature>
<feature type="transmembrane region" description="Helical" evidence="9">
    <location>
        <begin position="41"/>
        <end position="66"/>
    </location>
</feature>
<dbReference type="SUPFAM" id="SSF81321">
    <property type="entry name" value="Family A G protein-coupled receptor-like"/>
    <property type="match status" value="1"/>
</dbReference>
<reference evidence="11 12" key="1">
    <citation type="submission" date="2016-04" db="EMBL/GenBank/DDBJ databases">
        <title>The genome of Intoshia linei affirms orthonectids as highly simplified spiralians.</title>
        <authorList>
            <person name="Mikhailov K.V."/>
            <person name="Slusarev G.S."/>
            <person name="Nikitin M.A."/>
            <person name="Logacheva M.D."/>
            <person name="Penin A."/>
            <person name="Aleoshin V."/>
            <person name="Panchin Y.V."/>
        </authorList>
    </citation>
    <scope>NUCLEOTIDE SEQUENCE [LARGE SCALE GENOMIC DNA]</scope>
    <source>
        <strain evidence="11">Intl2013</strain>
        <tissue evidence="11">Whole animal</tissue>
    </source>
</reference>
<dbReference type="PRINTS" id="PR00237">
    <property type="entry name" value="GPCRRHODOPSN"/>
</dbReference>
<evidence type="ECO:0000256" key="4">
    <source>
        <dbReference type="ARBA" id="ARBA00022989"/>
    </source>
</evidence>